<dbReference type="Proteomes" id="UP000199729">
    <property type="component" value="Chromosome"/>
</dbReference>
<keyword evidence="8" id="KW-1185">Reference proteome</keyword>
<proteinExistence type="predicted"/>
<name>A0A221KEI5_VITFI</name>
<keyword evidence="3 7" id="KW-0347">Helicase</keyword>
<dbReference type="InterPro" id="IPR027417">
    <property type="entry name" value="P-loop_NTPase"/>
</dbReference>
<dbReference type="OrthoDB" id="393237at2"/>
<dbReference type="AlphaFoldDB" id="A0A221KEI5"/>
<dbReference type="PANTHER" id="PTHR11070:SF45">
    <property type="entry name" value="DNA 3'-5' HELICASE"/>
    <property type="match status" value="1"/>
</dbReference>
<dbReference type="GO" id="GO:0000725">
    <property type="term" value="P:recombinational repair"/>
    <property type="evidence" value="ECO:0007669"/>
    <property type="project" value="TreeGrafter"/>
</dbReference>
<dbReference type="InterPro" id="IPR014017">
    <property type="entry name" value="DNA_helicase_UvrD-like_C"/>
</dbReference>
<dbReference type="EMBL" id="CP022423">
    <property type="protein sequence ID" value="ASM77454.1"/>
    <property type="molecule type" value="Genomic_DNA"/>
</dbReference>
<dbReference type="InterPro" id="IPR000212">
    <property type="entry name" value="DNA_helicase_UvrD/REP"/>
</dbReference>
<evidence type="ECO:0000256" key="2">
    <source>
        <dbReference type="ARBA" id="ARBA00022801"/>
    </source>
</evidence>
<dbReference type="GO" id="GO:0016787">
    <property type="term" value="F:hydrolase activity"/>
    <property type="evidence" value="ECO:0007669"/>
    <property type="project" value="UniProtKB-KW"/>
</dbReference>
<evidence type="ECO:0000259" key="6">
    <source>
        <dbReference type="Pfam" id="PF13361"/>
    </source>
</evidence>
<dbReference type="PANTHER" id="PTHR11070">
    <property type="entry name" value="UVRD / RECB / PCRA DNA HELICASE FAMILY MEMBER"/>
    <property type="match status" value="1"/>
</dbReference>
<evidence type="ECO:0000256" key="4">
    <source>
        <dbReference type="ARBA" id="ARBA00022840"/>
    </source>
</evidence>
<keyword evidence="1" id="KW-0547">Nucleotide-binding</keyword>
<dbReference type="InterPro" id="IPR011528">
    <property type="entry name" value="NERD"/>
</dbReference>
<feature type="domain" description="NERD" evidence="5">
    <location>
        <begin position="17"/>
        <end position="115"/>
    </location>
</feature>
<sequence length="642" mass="71415">MAIFPQGLTQIGERCNPGERRTLHQLKRCLSDDYLVWHNIPIGPRARQPDFVVLSPRQGVLLLEVKDWKATTLTDANRDAVTLNTARGTVTEAHPLRQAQGYCMELVQLMQQDPVLIHKEGRFAGKLVFPYGWGAVFSRIRAAEVADTEFFDIFPRERVLMADDLDDTLPPSEFATRLWGMFTVSYPHTLSAEQRDRIRWHLFPEVRITPRQLDLEWSDAAAPDDATATPPVAVLPDLLHVMDLQQEQLARSLGEGHRVIHGAAGSGKTMILVFRAHQLAQAARPEQPVLVLCYNRQLAHAIGAQLHQRGCDEPHVQVRTFHAWCIDMARQHRLPVPTLGLGSDDYPKVVAAVAEALRDGTIPAGQYTAVLLDEAHDLENDWLRMMPTLVSPSTQSLLVLYDDTQSIYQKQRRRFNFASVGIQARGRTHTLKINYRNTAEVLALSMRCAQNLLPPPEGEARAGAYPTLEGTATVLHTAEEAPISAWVRPTSAGRHGPRPVLIEARTKAEEAQLVAERVEAALAQRGDASDILILYRAQSMVEAVERALEKRQIAFQSMTSGRRINWQRAGVKVMTMHSAKGLECPLVFVVGLQGLPTMYENFDEAVRLLYVAMTRATHELVLSACGSSAVVAQVKSALAQEG</sequence>
<dbReference type="KEGG" id="vff:VITFI_CDS1676"/>
<dbReference type="GO" id="GO:0003677">
    <property type="term" value="F:DNA binding"/>
    <property type="evidence" value="ECO:0007669"/>
    <property type="project" value="InterPro"/>
</dbReference>
<organism evidence="7 8">
    <name type="scientific">Vitreoscilla filiformis</name>
    <dbReference type="NCBI Taxonomy" id="63"/>
    <lineage>
        <taxon>Bacteria</taxon>
        <taxon>Pseudomonadati</taxon>
        <taxon>Pseudomonadota</taxon>
        <taxon>Betaproteobacteria</taxon>
        <taxon>Neisseriales</taxon>
        <taxon>Neisseriaceae</taxon>
        <taxon>Vitreoscilla</taxon>
    </lineage>
</organism>
<reference evidence="7 8" key="1">
    <citation type="submission" date="2017-07" db="EMBL/GenBank/DDBJ databases">
        <title>Complete Genome Sequence of the cosmetic ferment Vitreoscilla filiformis (ATCC15551).</title>
        <authorList>
            <person name="Contreras S."/>
            <person name="Sagory-Zalkind P."/>
            <person name="Blanquart H."/>
            <person name="Iltis A."/>
            <person name="Morand S.C."/>
        </authorList>
    </citation>
    <scope>NUCLEOTIDE SEQUENCE [LARGE SCALE GENOMIC DNA]</scope>
    <source>
        <strain evidence="7 8">ATCC 15551</strain>
    </source>
</reference>
<evidence type="ECO:0000256" key="1">
    <source>
        <dbReference type="ARBA" id="ARBA00022741"/>
    </source>
</evidence>
<dbReference type="GO" id="GO:0005829">
    <property type="term" value="C:cytosol"/>
    <property type="evidence" value="ECO:0007669"/>
    <property type="project" value="TreeGrafter"/>
</dbReference>
<dbReference type="Pfam" id="PF08378">
    <property type="entry name" value="NERD"/>
    <property type="match status" value="1"/>
</dbReference>
<dbReference type="Gene3D" id="3.40.50.300">
    <property type="entry name" value="P-loop containing nucleotide triphosphate hydrolases"/>
    <property type="match status" value="2"/>
</dbReference>
<feature type="domain" description="UvrD-like helicase C-terminal" evidence="6">
    <location>
        <begin position="569"/>
        <end position="625"/>
    </location>
</feature>
<accession>A0A221KEI5</accession>
<evidence type="ECO:0000256" key="3">
    <source>
        <dbReference type="ARBA" id="ARBA00022806"/>
    </source>
</evidence>
<dbReference type="GO" id="GO:0005524">
    <property type="term" value="F:ATP binding"/>
    <property type="evidence" value="ECO:0007669"/>
    <property type="project" value="UniProtKB-KW"/>
</dbReference>
<feature type="domain" description="UvrD-like helicase C-terminal" evidence="6">
    <location>
        <begin position="430"/>
        <end position="558"/>
    </location>
</feature>
<dbReference type="SUPFAM" id="SSF52540">
    <property type="entry name" value="P-loop containing nucleoside triphosphate hydrolases"/>
    <property type="match status" value="1"/>
</dbReference>
<evidence type="ECO:0000313" key="8">
    <source>
        <dbReference type="Proteomes" id="UP000199729"/>
    </source>
</evidence>
<keyword evidence="4" id="KW-0067">ATP-binding</keyword>
<evidence type="ECO:0000313" key="7">
    <source>
        <dbReference type="EMBL" id="ASM77454.1"/>
    </source>
</evidence>
<keyword evidence="2" id="KW-0378">Hydrolase</keyword>
<dbReference type="Pfam" id="PF13245">
    <property type="entry name" value="AAA_19"/>
    <property type="match status" value="1"/>
</dbReference>
<gene>
    <name evidence="7" type="ORF">VITFI_CDS1676</name>
</gene>
<dbReference type="Pfam" id="PF13361">
    <property type="entry name" value="UvrD_C"/>
    <property type="match status" value="2"/>
</dbReference>
<protein>
    <submittedName>
        <fullName evidence="7">DNA helicase NERD domain-containing protein</fullName>
    </submittedName>
</protein>
<dbReference type="RefSeq" id="WP_089416554.1">
    <property type="nucleotide sequence ID" value="NZ_CP022423.1"/>
</dbReference>
<dbReference type="GO" id="GO:0043138">
    <property type="term" value="F:3'-5' DNA helicase activity"/>
    <property type="evidence" value="ECO:0007669"/>
    <property type="project" value="TreeGrafter"/>
</dbReference>
<evidence type="ECO:0000259" key="5">
    <source>
        <dbReference type="Pfam" id="PF08378"/>
    </source>
</evidence>